<dbReference type="AlphaFoldDB" id="A0A933VTY3"/>
<reference evidence="1" key="1">
    <citation type="submission" date="2020-07" db="EMBL/GenBank/DDBJ databases">
        <title>Huge and variable diversity of episymbiotic CPR bacteria and DPANN archaea in groundwater ecosystems.</title>
        <authorList>
            <person name="He C.Y."/>
            <person name="Keren R."/>
            <person name="Whittaker M."/>
            <person name="Farag I.F."/>
            <person name="Doudna J."/>
            <person name="Cate J.H.D."/>
            <person name="Banfield J.F."/>
        </authorList>
    </citation>
    <scope>NUCLEOTIDE SEQUENCE</scope>
    <source>
        <strain evidence="1">NC_groundwater_1818_Pr3_B-0.1um_66_35</strain>
    </source>
</reference>
<evidence type="ECO:0000313" key="2">
    <source>
        <dbReference type="Proteomes" id="UP000782519"/>
    </source>
</evidence>
<sequence length="109" mass="12311">MKPVSFIGNSLDAVRAFPDGARREAGFQIDRLQRGLDPDDWKPMTTVGSGVREIRVRDATGAFRIIYIATLADAVYVLHAFAKKTQATSKRDLDLATARFRELMQRTRR</sequence>
<protein>
    <submittedName>
        <fullName evidence="1">Type II toxin-antitoxin system RelE/ParE family toxin</fullName>
    </submittedName>
</protein>
<name>A0A933VTY3_RHOPL</name>
<comment type="caution">
    <text evidence="1">The sequence shown here is derived from an EMBL/GenBank/DDBJ whole genome shotgun (WGS) entry which is preliminary data.</text>
</comment>
<dbReference type="Pfam" id="PF05973">
    <property type="entry name" value="Gp49"/>
    <property type="match status" value="1"/>
</dbReference>
<dbReference type="Proteomes" id="UP000782519">
    <property type="component" value="Unassembled WGS sequence"/>
</dbReference>
<evidence type="ECO:0000313" key="1">
    <source>
        <dbReference type="EMBL" id="MBI5128107.1"/>
    </source>
</evidence>
<dbReference type="EMBL" id="JACRJB010000005">
    <property type="protein sequence ID" value="MBI5128107.1"/>
    <property type="molecule type" value="Genomic_DNA"/>
</dbReference>
<accession>A0A933VTY3</accession>
<gene>
    <name evidence="1" type="ORF">HZA66_01575</name>
</gene>
<dbReference type="InterPro" id="IPR009241">
    <property type="entry name" value="HigB-like"/>
</dbReference>
<organism evidence="1 2">
    <name type="scientific">Rhodopseudomonas palustris</name>
    <dbReference type="NCBI Taxonomy" id="1076"/>
    <lineage>
        <taxon>Bacteria</taxon>
        <taxon>Pseudomonadati</taxon>
        <taxon>Pseudomonadota</taxon>
        <taxon>Alphaproteobacteria</taxon>
        <taxon>Hyphomicrobiales</taxon>
        <taxon>Nitrobacteraceae</taxon>
        <taxon>Rhodopseudomonas</taxon>
    </lineage>
</organism>
<proteinExistence type="predicted"/>